<sequence>MQQQAFPRYVLLLSLFVAFANCDLRNNEIDRCHLDDSVRRAIRSHKDVVDRIVSATIDGPFKGSTYNNLSLLVDKFGSRYTGSQNLNDAIDYMIDLGRKQNLESYGEEFLAPYWIRGNESASLIKPVRLDLPMLGLGSSVSTPTEGIVAEAIVVSSFEELDAIGPLAKGKIVVFNQDFVSYPATAKYRSSSADHASAHGAVATLIRSITPFSMRTPHTGSQFYSGKYKKIPTASITVEDAKMLDRRYKRGEKLIIHVKMESKSLTTTTRNTLMNLKGHTYPEKLVMISGHLDCWDVTVGAMDDGAAAVMSWNALAILNALNLRPKRTLRAVLWSGEEQGLIGARAYANSHREDDLTFVMESDEGTFEPIGLEYKGPDTGACILQEILSLFEELNATKLVRSNDVGSDIAVLTSRGIPGASLYNKNERYFWYHHTNADTLDIEDPDVLDKNTALWASVGYIIANLNVDMPKK</sequence>
<keyword evidence="7" id="KW-0964">Secreted</keyword>
<dbReference type="GeneID" id="108566723"/>
<feature type="chain" id="PRO_5046018476" description="Carboxypeptidase Q" evidence="22">
    <location>
        <begin position="23"/>
        <end position="471"/>
    </location>
</feature>
<evidence type="ECO:0000256" key="2">
    <source>
        <dbReference type="ARBA" id="ARBA00004371"/>
    </source>
</evidence>
<keyword evidence="11 22" id="KW-0732">Signal</keyword>
<dbReference type="Gene3D" id="3.50.30.30">
    <property type="match status" value="1"/>
</dbReference>
<dbReference type="SUPFAM" id="SSF53187">
    <property type="entry name" value="Zn-dependent exopeptidases"/>
    <property type="match status" value="1"/>
</dbReference>
<evidence type="ECO:0000256" key="14">
    <source>
        <dbReference type="ARBA" id="ARBA00022833"/>
    </source>
</evidence>
<feature type="domain" description="Peptidase M28" evidence="23">
    <location>
        <begin position="270"/>
        <end position="456"/>
    </location>
</feature>
<reference evidence="25" key="1">
    <citation type="submission" date="2025-08" db="UniProtKB">
        <authorList>
            <consortium name="RefSeq"/>
        </authorList>
    </citation>
    <scope>IDENTIFICATION</scope>
    <source>
        <tissue evidence="25">Whole Larva</tissue>
    </source>
</reference>
<keyword evidence="15" id="KW-0333">Golgi apparatus</keyword>
<dbReference type="Gene3D" id="3.40.630.10">
    <property type="entry name" value="Zn peptidases"/>
    <property type="match status" value="1"/>
</dbReference>
<evidence type="ECO:0000256" key="8">
    <source>
        <dbReference type="ARBA" id="ARBA00022645"/>
    </source>
</evidence>
<evidence type="ECO:0000256" key="5">
    <source>
        <dbReference type="ARBA" id="ARBA00010918"/>
    </source>
</evidence>
<evidence type="ECO:0000256" key="13">
    <source>
        <dbReference type="ARBA" id="ARBA00022824"/>
    </source>
</evidence>
<comment type="similarity">
    <text evidence="5">Belongs to the peptidase M28 family.</text>
</comment>
<keyword evidence="9" id="KW-0645">Protease</keyword>
<keyword evidence="16" id="KW-0482">Metalloprotease</keyword>
<evidence type="ECO:0000256" key="4">
    <source>
        <dbReference type="ARBA" id="ARBA00004613"/>
    </source>
</evidence>
<keyword evidence="24" id="KW-1185">Reference proteome</keyword>
<gene>
    <name evidence="25" type="primary">LOC108566723</name>
</gene>
<dbReference type="Proteomes" id="UP000695000">
    <property type="component" value="Unplaced"/>
</dbReference>
<keyword evidence="18" id="KW-0325">Glycoprotein</keyword>
<dbReference type="InterPro" id="IPR039866">
    <property type="entry name" value="CPQ"/>
</dbReference>
<keyword evidence="14" id="KW-0862">Zinc</keyword>
<evidence type="ECO:0000259" key="23">
    <source>
        <dbReference type="Pfam" id="PF04389"/>
    </source>
</evidence>
<evidence type="ECO:0000256" key="17">
    <source>
        <dbReference type="ARBA" id="ARBA00023145"/>
    </source>
</evidence>
<comment type="subcellular location">
    <subcellularLocation>
        <location evidence="1">Endoplasmic reticulum</location>
    </subcellularLocation>
    <subcellularLocation>
        <location evidence="3">Golgi apparatus</location>
    </subcellularLocation>
    <subcellularLocation>
        <location evidence="2">Lysosome</location>
    </subcellularLocation>
    <subcellularLocation>
        <location evidence="4">Secreted</location>
    </subcellularLocation>
</comment>
<name>A0ABM1N5Y0_NICVS</name>
<dbReference type="PANTHER" id="PTHR12053:SF3">
    <property type="entry name" value="CARBOXYPEPTIDASE Q"/>
    <property type="match status" value="1"/>
</dbReference>
<evidence type="ECO:0000256" key="11">
    <source>
        <dbReference type="ARBA" id="ARBA00022729"/>
    </source>
</evidence>
<comment type="subunit">
    <text evidence="20">Homodimer. The monomeric form is inactive while the homodimer is active.</text>
</comment>
<evidence type="ECO:0000256" key="1">
    <source>
        <dbReference type="ARBA" id="ARBA00004240"/>
    </source>
</evidence>
<evidence type="ECO:0000256" key="9">
    <source>
        <dbReference type="ARBA" id="ARBA00022670"/>
    </source>
</evidence>
<evidence type="ECO:0000256" key="3">
    <source>
        <dbReference type="ARBA" id="ARBA00004555"/>
    </source>
</evidence>
<evidence type="ECO:0000256" key="10">
    <source>
        <dbReference type="ARBA" id="ARBA00022723"/>
    </source>
</evidence>
<keyword evidence="17" id="KW-0865">Zymogen</keyword>
<evidence type="ECO:0000256" key="19">
    <source>
        <dbReference type="ARBA" id="ARBA00023228"/>
    </source>
</evidence>
<keyword evidence="10" id="KW-0479">Metal-binding</keyword>
<evidence type="ECO:0000313" key="24">
    <source>
        <dbReference type="Proteomes" id="UP000695000"/>
    </source>
</evidence>
<dbReference type="RefSeq" id="XP_017782230.1">
    <property type="nucleotide sequence ID" value="XM_017926741.1"/>
</dbReference>
<protein>
    <recommendedName>
        <fullName evidence="6">Carboxypeptidase Q</fullName>
    </recommendedName>
    <alternativeName>
        <fullName evidence="21">Plasma glutamate carboxypeptidase</fullName>
    </alternativeName>
</protein>
<dbReference type="InterPro" id="IPR007484">
    <property type="entry name" value="Peptidase_M28"/>
</dbReference>
<evidence type="ECO:0000256" key="20">
    <source>
        <dbReference type="ARBA" id="ARBA00025833"/>
    </source>
</evidence>
<keyword evidence="13" id="KW-0256">Endoplasmic reticulum</keyword>
<organism evidence="24 25">
    <name type="scientific">Nicrophorus vespilloides</name>
    <name type="common">Boreal carrion beetle</name>
    <dbReference type="NCBI Taxonomy" id="110193"/>
    <lineage>
        <taxon>Eukaryota</taxon>
        <taxon>Metazoa</taxon>
        <taxon>Ecdysozoa</taxon>
        <taxon>Arthropoda</taxon>
        <taxon>Hexapoda</taxon>
        <taxon>Insecta</taxon>
        <taxon>Pterygota</taxon>
        <taxon>Neoptera</taxon>
        <taxon>Endopterygota</taxon>
        <taxon>Coleoptera</taxon>
        <taxon>Polyphaga</taxon>
        <taxon>Staphyliniformia</taxon>
        <taxon>Silphidae</taxon>
        <taxon>Nicrophorinae</taxon>
        <taxon>Nicrophorus</taxon>
    </lineage>
</organism>
<dbReference type="PANTHER" id="PTHR12053">
    <property type="entry name" value="PROTEASE FAMILY M28 PLASMA GLUTAMATE CARBOXYPEPTIDASE-RELATED"/>
    <property type="match status" value="1"/>
</dbReference>
<evidence type="ECO:0000256" key="22">
    <source>
        <dbReference type="SAM" id="SignalP"/>
    </source>
</evidence>
<evidence type="ECO:0000256" key="15">
    <source>
        <dbReference type="ARBA" id="ARBA00023034"/>
    </source>
</evidence>
<evidence type="ECO:0000256" key="12">
    <source>
        <dbReference type="ARBA" id="ARBA00022801"/>
    </source>
</evidence>
<evidence type="ECO:0000256" key="21">
    <source>
        <dbReference type="ARBA" id="ARBA00033328"/>
    </source>
</evidence>
<accession>A0ABM1N5Y0</accession>
<keyword evidence="19" id="KW-0458">Lysosome</keyword>
<evidence type="ECO:0000256" key="7">
    <source>
        <dbReference type="ARBA" id="ARBA00022525"/>
    </source>
</evidence>
<dbReference type="Pfam" id="PF04389">
    <property type="entry name" value="Peptidase_M28"/>
    <property type="match status" value="1"/>
</dbReference>
<feature type="signal peptide" evidence="22">
    <location>
        <begin position="1"/>
        <end position="22"/>
    </location>
</feature>
<keyword evidence="12" id="KW-0378">Hydrolase</keyword>
<keyword evidence="8" id="KW-0121">Carboxypeptidase</keyword>
<evidence type="ECO:0000256" key="18">
    <source>
        <dbReference type="ARBA" id="ARBA00023180"/>
    </source>
</evidence>
<evidence type="ECO:0000256" key="6">
    <source>
        <dbReference type="ARBA" id="ARBA00014116"/>
    </source>
</evidence>
<evidence type="ECO:0000313" key="25">
    <source>
        <dbReference type="RefSeq" id="XP_017782230.1"/>
    </source>
</evidence>
<proteinExistence type="inferred from homology"/>
<evidence type="ECO:0000256" key="16">
    <source>
        <dbReference type="ARBA" id="ARBA00023049"/>
    </source>
</evidence>